<evidence type="ECO:0000256" key="1">
    <source>
        <dbReference type="ARBA" id="ARBA00018672"/>
    </source>
</evidence>
<organism evidence="9 10">
    <name type="scientific">Christensenella hongkongensis</name>
    <dbReference type="NCBI Taxonomy" id="270498"/>
    <lineage>
        <taxon>Bacteria</taxon>
        <taxon>Bacillati</taxon>
        <taxon>Bacillota</taxon>
        <taxon>Clostridia</taxon>
        <taxon>Christensenellales</taxon>
        <taxon>Christensenellaceae</taxon>
        <taxon>Christensenella</taxon>
    </lineage>
</organism>
<dbReference type="Pfam" id="PF04397">
    <property type="entry name" value="LytTR"/>
    <property type="match status" value="1"/>
</dbReference>
<dbReference type="Proteomes" id="UP000034076">
    <property type="component" value="Unassembled WGS sequence"/>
</dbReference>
<dbReference type="SMART" id="SM00850">
    <property type="entry name" value="LytTR"/>
    <property type="match status" value="1"/>
</dbReference>
<dbReference type="InterPro" id="IPR046947">
    <property type="entry name" value="LytR-like"/>
</dbReference>
<gene>
    <name evidence="9" type="ORF">CHK_2703</name>
</gene>
<sequence>MIQVYLCDDNPGDLNRYGTLIRSIAGRRNIPVSVREFTSGNQLSFVLEDKPHQPDIIFLDILMEGMNGIQTGEALRKLGCKALIIYLTVSGDFAVDAFGMKAYHYIVKDLTSPGEFEKIFLDAAIEAARRRTDCYCFRSGADQYSFPLSSIMYFEAQRHQTILYPDFCAPVGHYTSISSVERQIRPMSQTFIRLHRSFLVNAAHIYSMGSSSVRLFSGQKLPVGPNFAANARDELSGFLSGGWKDIV</sequence>
<accession>A0A0M2NBE3</accession>
<evidence type="ECO:0000256" key="5">
    <source>
        <dbReference type="ARBA" id="ARBA00024867"/>
    </source>
</evidence>
<dbReference type="Pfam" id="PF00072">
    <property type="entry name" value="Response_reg"/>
    <property type="match status" value="1"/>
</dbReference>
<evidence type="ECO:0000313" key="10">
    <source>
        <dbReference type="Proteomes" id="UP000034076"/>
    </source>
</evidence>
<dbReference type="PANTHER" id="PTHR37299:SF3">
    <property type="entry name" value="STAGE 0 SPORULATION PROTEIN A HOMOLOG"/>
    <property type="match status" value="1"/>
</dbReference>
<dbReference type="AlphaFoldDB" id="A0A0M2NBE3"/>
<evidence type="ECO:0000259" key="8">
    <source>
        <dbReference type="PROSITE" id="PS50110"/>
    </source>
</evidence>
<reference evidence="9 10" key="1">
    <citation type="submission" date="2015-04" db="EMBL/GenBank/DDBJ databases">
        <title>Draft genome sequence of bacteremic isolate Catabacter hongkongensis type strain HKU16T.</title>
        <authorList>
            <person name="Lau S.K."/>
            <person name="Teng J.L."/>
            <person name="Huang Y."/>
            <person name="Curreem S.O."/>
            <person name="Tsui S.K."/>
            <person name="Woo P.C."/>
        </authorList>
    </citation>
    <scope>NUCLEOTIDE SEQUENCE [LARGE SCALE GENOMIC DNA]</scope>
    <source>
        <strain evidence="9 10">HKU16</strain>
    </source>
</reference>
<protein>
    <recommendedName>
        <fullName evidence="1">Stage 0 sporulation protein A homolog</fullName>
    </recommendedName>
</protein>
<dbReference type="OrthoDB" id="3190595at2"/>
<dbReference type="SMART" id="SM00448">
    <property type="entry name" value="REC"/>
    <property type="match status" value="1"/>
</dbReference>
<dbReference type="Gene3D" id="2.40.50.1020">
    <property type="entry name" value="LytTr DNA-binding domain"/>
    <property type="match status" value="1"/>
</dbReference>
<comment type="function">
    <text evidence="5">May play the central regulatory role in sporulation. It may be an element of the effector pathway responsible for the activation of sporulation genes in response to nutritional stress. Spo0A may act in concert with spo0H (a sigma factor) to control the expression of some genes that are critical to the sporulation process.</text>
</comment>
<evidence type="ECO:0000313" key="9">
    <source>
        <dbReference type="EMBL" id="KKI49819.1"/>
    </source>
</evidence>
<dbReference type="EMBL" id="LAYJ01000117">
    <property type="protein sequence ID" value="KKI49819.1"/>
    <property type="molecule type" value="Genomic_DNA"/>
</dbReference>
<comment type="caution">
    <text evidence="9">The sequence shown here is derived from an EMBL/GenBank/DDBJ whole genome shotgun (WGS) entry which is preliminary data.</text>
</comment>
<keyword evidence="7" id="KW-0597">Phosphoprotein</keyword>
<keyword evidence="4" id="KW-0010">Activator</keyword>
<dbReference type="SUPFAM" id="SSF52172">
    <property type="entry name" value="CheY-like"/>
    <property type="match status" value="1"/>
</dbReference>
<keyword evidence="3" id="KW-0902">Two-component regulatory system</keyword>
<keyword evidence="2" id="KW-0963">Cytoplasm</keyword>
<keyword evidence="10" id="KW-1185">Reference proteome</keyword>
<evidence type="ECO:0000256" key="2">
    <source>
        <dbReference type="ARBA" id="ARBA00022490"/>
    </source>
</evidence>
<dbReference type="InterPro" id="IPR007492">
    <property type="entry name" value="LytTR_DNA-bd_dom"/>
</dbReference>
<feature type="modified residue" description="4-aspartylphosphate" evidence="7">
    <location>
        <position position="60"/>
    </location>
</feature>
<dbReference type="InterPro" id="IPR011006">
    <property type="entry name" value="CheY-like_superfamily"/>
</dbReference>
<dbReference type="RefSeq" id="WP_046444507.1">
    <property type="nucleotide sequence ID" value="NZ_JAXDTA010000111.1"/>
</dbReference>
<evidence type="ECO:0000256" key="7">
    <source>
        <dbReference type="PROSITE-ProRule" id="PRU00169"/>
    </source>
</evidence>
<dbReference type="PANTHER" id="PTHR37299">
    <property type="entry name" value="TRANSCRIPTIONAL REGULATOR-RELATED"/>
    <property type="match status" value="1"/>
</dbReference>
<evidence type="ECO:0000256" key="6">
    <source>
        <dbReference type="ARBA" id="ARBA00037164"/>
    </source>
</evidence>
<dbReference type="Gene3D" id="3.40.50.2300">
    <property type="match status" value="1"/>
</dbReference>
<comment type="function">
    <text evidence="6">Required for high-level post-exponential phase expression of a series of secreted proteins.</text>
</comment>
<dbReference type="GO" id="GO:0003677">
    <property type="term" value="F:DNA binding"/>
    <property type="evidence" value="ECO:0007669"/>
    <property type="project" value="InterPro"/>
</dbReference>
<evidence type="ECO:0000256" key="3">
    <source>
        <dbReference type="ARBA" id="ARBA00023012"/>
    </source>
</evidence>
<proteinExistence type="predicted"/>
<feature type="domain" description="Response regulatory" evidence="8">
    <location>
        <begin position="3"/>
        <end position="123"/>
    </location>
</feature>
<evidence type="ECO:0000256" key="4">
    <source>
        <dbReference type="ARBA" id="ARBA00023159"/>
    </source>
</evidence>
<dbReference type="GO" id="GO:0000156">
    <property type="term" value="F:phosphorelay response regulator activity"/>
    <property type="evidence" value="ECO:0007669"/>
    <property type="project" value="InterPro"/>
</dbReference>
<dbReference type="InterPro" id="IPR001789">
    <property type="entry name" value="Sig_transdc_resp-reg_receiver"/>
</dbReference>
<dbReference type="PROSITE" id="PS50110">
    <property type="entry name" value="RESPONSE_REGULATORY"/>
    <property type="match status" value="1"/>
</dbReference>
<dbReference type="STRING" id="270498.CHK_2703"/>
<name>A0A0M2NBE3_9FIRM</name>